<dbReference type="AlphaFoldDB" id="A0A1X2CWU2"/>
<dbReference type="Proteomes" id="UP000193087">
    <property type="component" value="Unassembled WGS sequence"/>
</dbReference>
<dbReference type="GO" id="GO:0003677">
    <property type="term" value="F:DNA binding"/>
    <property type="evidence" value="ECO:0007669"/>
    <property type="project" value="UniProtKB-KW"/>
</dbReference>
<evidence type="ECO:0000256" key="6">
    <source>
        <dbReference type="ARBA" id="ARBA00040885"/>
    </source>
</evidence>
<dbReference type="InterPro" id="IPR000847">
    <property type="entry name" value="LysR_HTH_N"/>
</dbReference>
<dbReference type="InterPro" id="IPR005119">
    <property type="entry name" value="LysR_subst-bd"/>
</dbReference>
<protein>
    <recommendedName>
        <fullName evidence="6">Probable hydrogen peroxide-inducible genes activator</fullName>
    </recommendedName>
</protein>
<dbReference type="Pfam" id="PF00126">
    <property type="entry name" value="HTH_1"/>
    <property type="match status" value="1"/>
</dbReference>
<dbReference type="PANTHER" id="PTHR30346">
    <property type="entry name" value="TRANSCRIPTIONAL DUAL REGULATOR HCAR-RELATED"/>
    <property type="match status" value="1"/>
</dbReference>
<evidence type="ECO:0000259" key="8">
    <source>
        <dbReference type="PROSITE" id="PS50931"/>
    </source>
</evidence>
<evidence type="ECO:0000256" key="3">
    <source>
        <dbReference type="ARBA" id="ARBA00023125"/>
    </source>
</evidence>
<dbReference type="GeneID" id="93492342"/>
<dbReference type="Gene3D" id="1.10.10.10">
    <property type="entry name" value="Winged helix-like DNA-binding domain superfamily/Winged helix DNA-binding domain"/>
    <property type="match status" value="1"/>
</dbReference>
<dbReference type="PANTHER" id="PTHR30346:SF0">
    <property type="entry name" value="HCA OPERON TRANSCRIPTIONAL ACTIVATOR HCAR"/>
    <property type="match status" value="1"/>
</dbReference>
<dbReference type="PROSITE" id="PS50931">
    <property type="entry name" value="HTH_LYSR"/>
    <property type="match status" value="1"/>
</dbReference>
<dbReference type="PRINTS" id="PR00039">
    <property type="entry name" value="HTHLYSR"/>
</dbReference>
<dbReference type="SUPFAM" id="SSF53850">
    <property type="entry name" value="Periplasmic binding protein-like II"/>
    <property type="match status" value="1"/>
</dbReference>
<dbReference type="GO" id="GO:0003700">
    <property type="term" value="F:DNA-binding transcription factor activity"/>
    <property type="evidence" value="ECO:0007669"/>
    <property type="project" value="InterPro"/>
</dbReference>
<keyword evidence="3" id="KW-0238">DNA-binding</keyword>
<name>A0A1X2CWU2_9MYCO</name>
<comment type="function">
    <text evidence="7">Required for the induction the katG gene for catalase. Involved in the response to hydrogen peroxide.</text>
</comment>
<reference evidence="9 10" key="1">
    <citation type="submission" date="2016-01" db="EMBL/GenBank/DDBJ databases">
        <title>The new phylogeny of the genus Mycobacterium.</title>
        <authorList>
            <person name="Tarcisio F."/>
            <person name="Conor M."/>
            <person name="Antonella G."/>
            <person name="Elisabetta G."/>
            <person name="Giulia F.S."/>
            <person name="Sara T."/>
            <person name="Anna F."/>
            <person name="Clotilde B."/>
            <person name="Roberto B."/>
            <person name="Veronica D.S."/>
            <person name="Fabio R."/>
            <person name="Monica P."/>
            <person name="Olivier J."/>
            <person name="Enrico T."/>
            <person name="Nicola S."/>
        </authorList>
    </citation>
    <scope>NUCLEOTIDE SEQUENCE [LARGE SCALE GENOMIC DNA]</scope>
    <source>
        <strain evidence="9 10">DSM 45176</strain>
    </source>
</reference>
<accession>A0A1X2CWU2</accession>
<keyword evidence="10" id="KW-1185">Reference proteome</keyword>
<comment type="caution">
    <text evidence="9">The sequence shown here is derived from an EMBL/GenBank/DDBJ whole genome shotgun (WGS) entry which is preliminary data.</text>
</comment>
<comment type="similarity">
    <text evidence="1">Belongs to the LysR transcriptional regulatory family.</text>
</comment>
<dbReference type="EMBL" id="LQPQ01000066">
    <property type="protein sequence ID" value="ORW80343.1"/>
    <property type="molecule type" value="Genomic_DNA"/>
</dbReference>
<dbReference type="SUPFAM" id="SSF46785">
    <property type="entry name" value="Winged helix' DNA-binding domain"/>
    <property type="match status" value="1"/>
</dbReference>
<evidence type="ECO:0000256" key="1">
    <source>
        <dbReference type="ARBA" id="ARBA00009437"/>
    </source>
</evidence>
<dbReference type="OrthoDB" id="3176554at2"/>
<dbReference type="InterPro" id="IPR036390">
    <property type="entry name" value="WH_DNA-bd_sf"/>
</dbReference>
<evidence type="ECO:0000256" key="2">
    <source>
        <dbReference type="ARBA" id="ARBA00023015"/>
    </source>
</evidence>
<dbReference type="RefSeq" id="WP_085250378.1">
    <property type="nucleotide sequence ID" value="NZ_CAJMWJ010000001.1"/>
</dbReference>
<keyword evidence="4" id="KW-0010">Activator</keyword>
<proteinExistence type="inferred from homology"/>
<sequence length="323" mass="36049">MTDPELRLLRYFVTVAEEQHFGRAAKRLHIAQPPLSQQIQKLERQLGAELIDRTRRPIELTDAGNALFEEARLALTHAERAFAAARKAATGHLGHLHIGALQAAVDGVLPYVMRAHHRKYPDVKLELTELGTAEQVGQLVEHRLDVGFLRGPVDEASLSIQTLIDDPLVAVVCEDHEFATHQRIHPARLKDQPIILWTRAAAATTYADVVELFRLHDIEPPIVDEVPRVQTILALVAAGAGIALLPTSFINLNRKGVRFVPLHGPLPYRPLALVWRTANQSPSVRCFLDVATQASPEYLRDLNQHYPQLASPSHDVSRRASRR</sequence>
<gene>
    <name evidence="9" type="ORF">AWC22_18105</name>
</gene>
<evidence type="ECO:0000256" key="4">
    <source>
        <dbReference type="ARBA" id="ARBA00023159"/>
    </source>
</evidence>
<keyword evidence="5" id="KW-0804">Transcription</keyword>
<evidence type="ECO:0000256" key="7">
    <source>
        <dbReference type="ARBA" id="ARBA00056658"/>
    </source>
</evidence>
<dbReference type="Gene3D" id="3.40.190.10">
    <property type="entry name" value="Periplasmic binding protein-like II"/>
    <property type="match status" value="2"/>
</dbReference>
<organism evidence="9 10">
    <name type="scientific">Mycobacterium riyadhense</name>
    <dbReference type="NCBI Taxonomy" id="486698"/>
    <lineage>
        <taxon>Bacteria</taxon>
        <taxon>Bacillati</taxon>
        <taxon>Actinomycetota</taxon>
        <taxon>Actinomycetes</taxon>
        <taxon>Mycobacteriales</taxon>
        <taxon>Mycobacteriaceae</taxon>
        <taxon>Mycobacterium</taxon>
    </lineage>
</organism>
<evidence type="ECO:0000313" key="10">
    <source>
        <dbReference type="Proteomes" id="UP000193087"/>
    </source>
</evidence>
<dbReference type="GO" id="GO:0032993">
    <property type="term" value="C:protein-DNA complex"/>
    <property type="evidence" value="ECO:0007669"/>
    <property type="project" value="TreeGrafter"/>
</dbReference>
<evidence type="ECO:0000313" key="9">
    <source>
        <dbReference type="EMBL" id="ORW80343.1"/>
    </source>
</evidence>
<dbReference type="CDD" id="cd08414">
    <property type="entry name" value="PBP2_LTTR_aromatics_like"/>
    <property type="match status" value="1"/>
</dbReference>
<dbReference type="FunFam" id="1.10.10.10:FF:000001">
    <property type="entry name" value="LysR family transcriptional regulator"/>
    <property type="match status" value="1"/>
</dbReference>
<dbReference type="InterPro" id="IPR036388">
    <property type="entry name" value="WH-like_DNA-bd_sf"/>
</dbReference>
<feature type="domain" description="HTH lysR-type" evidence="8">
    <location>
        <begin position="4"/>
        <end position="61"/>
    </location>
</feature>
<dbReference type="Pfam" id="PF03466">
    <property type="entry name" value="LysR_substrate"/>
    <property type="match status" value="1"/>
</dbReference>
<keyword evidence="2" id="KW-0805">Transcription regulation</keyword>
<evidence type="ECO:0000256" key="5">
    <source>
        <dbReference type="ARBA" id="ARBA00023163"/>
    </source>
</evidence>